<dbReference type="EMBL" id="VRYN01000001">
    <property type="protein sequence ID" value="TYO82368.1"/>
    <property type="molecule type" value="Genomic_DNA"/>
</dbReference>
<keyword evidence="2" id="KW-0966">Cell projection</keyword>
<dbReference type="AlphaFoldDB" id="A0A4D6GQE1"/>
<dbReference type="InterPro" id="IPR002774">
    <property type="entry name" value="Flagellin_arc-type"/>
</dbReference>
<dbReference type="Pfam" id="PF01917">
    <property type="entry name" value="Flagellin_arch-type"/>
    <property type="match status" value="1"/>
</dbReference>
<dbReference type="GeneID" id="39854002"/>
<dbReference type="PANTHER" id="PTHR42200">
    <property type="entry name" value="ARCHAEAL FLAGELLA-RELATED PROTEIN F-RELATED"/>
    <property type="match status" value="1"/>
</dbReference>
<protein>
    <submittedName>
        <fullName evidence="1">ArlG2 protein</fullName>
    </submittedName>
    <submittedName>
        <fullName evidence="2">Flagellar protein FlaG</fullName>
    </submittedName>
</protein>
<reference evidence="2 4" key="2">
    <citation type="submission" date="2019-07" db="EMBL/GenBank/DDBJ databases">
        <title>Genomic Encyclopedia of Archaeal and Bacterial Type Strains, Phase II (KMG-II): from individual species to whole genera.</title>
        <authorList>
            <person name="Goeker M."/>
        </authorList>
    </citation>
    <scope>NUCLEOTIDE SEQUENCE [LARGE SCALE GENOMIC DNA]</scope>
    <source>
        <strain evidence="2 4">DSM 3754</strain>
    </source>
</reference>
<dbReference type="GO" id="GO:0005198">
    <property type="term" value="F:structural molecule activity"/>
    <property type="evidence" value="ECO:0007669"/>
    <property type="project" value="InterPro"/>
</dbReference>
<dbReference type="GO" id="GO:0097588">
    <property type="term" value="P:archaeal or bacterial-type flagellum-dependent cell motility"/>
    <property type="evidence" value="ECO:0007669"/>
    <property type="project" value="InterPro"/>
</dbReference>
<accession>A0A4D6GQE1</accession>
<gene>
    <name evidence="1" type="primary">arlG2</name>
    <name evidence="1" type="synonym">flaG2</name>
    <name evidence="2" type="ORF">APQ99_00897</name>
    <name evidence="1" type="ORF">HBSAL_00630</name>
</gene>
<name>A0A4D6GQE1_HALS9</name>
<dbReference type="Proteomes" id="UP000323075">
    <property type="component" value="Unassembled WGS sequence"/>
</dbReference>
<reference evidence="1 3" key="1">
    <citation type="journal article" date="2019" name="Microbiol. Resour. Announc.">
        <title>The Genome Sequence of the Halobacterium salinarum Type Strain Is Closely Related to That of Laboratory Strains NRC-1 and R1.</title>
        <authorList>
            <person name="Pfeiffer F."/>
            <person name="Marchfelder A."/>
            <person name="Habermann B."/>
            <person name="Dyall-Smith M.L."/>
        </authorList>
    </citation>
    <scope>NUCLEOTIDE SEQUENCE [LARGE SCALE GENOMIC DNA]</scope>
    <source>
        <strain evidence="1">91-R6</strain>
        <strain evidence="3">ATCC 33171 / DSM 3754 / JCM 8978 / NBRC 102687 / NCIMB 764 / 91-R6</strain>
    </source>
</reference>
<dbReference type="Proteomes" id="UP000296216">
    <property type="component" value="Chromosome"/>
</dbReference>
<reference evidence="1" key="3">
    <citation type="journal article" name="MicrobiologyOpen">
        <title>Whole-genome comparison between the type strain of Halobacterium salinarum (DSM 3754(T)) and the laboratory strains R1 and NRC-1.</title>
        <authorList>
            <person name="Pfeiffer F."/>
            <person name="Losensky G."/>
            <person name="Marchfelder A."/>
            <person name="Habermann B."/>
            <person name="Dyall-Smith M."/>
        </authorList>
    </citation>
    <scope>NUCLEOTIDE SEQUENCE</scope>
    <source>
        <strain evidence="1">91-R6</strain>
    </source>
</reference>
<dbReference type="PANTHER" id="PTHR42200:SF2">
    <property type="entry name" value="ARCHAEAL FLAGELLA-RELATED PROTEIN F"/>
    <property type="match status" value="1"/>
</dbReference>
<evidence type="ECO:0000313" key="4">
    <source>
        <dbReference type="Proteomes" id="UP000323075"/>
    </source>
</evidence>
<evidence type="ECO:0000313" key="3">
    <source>
        <dbReference type="Proteomes" id="UP000296216"/>
    </source>
</evidence>
<evidence type="ECO:0000313" key="1">
    <source>
        <dbReference type="EMBL" id="QCC43873.1"/>
    </source>
</evidence>
<sequence>MASVSSAHLVLFIAAILFSAALAGALTDSATIIGDSVNDAADTDAAHANTAFSVVSDPGAPNSVYNDTTDTLTILVKNTGDSTPLSDPRDITVLVDGEYQTPASTTVVSANADTWRPGTLLRVEVTVDLAPNTETRIVVDTNGHRDHFTFTTS</sequence>
<dbReference type="EMBL" id="CP038631">
    <property type="protein sequence ID" value="QCC43873.1"/>
    <property type="molecule type" value="Genomic_DNA"/>
</dbReference>
<organism evidence="1 3">
    <name type="scientific">Halobacterium salinarum (strain ATCC 33171 / DSM 3754 / JCM 8978 / NBRC 102687 / NCIMB 764 / 91-R6)</name>
    <dbReference type="NCBI Taxonomy" id="2597657"/>
    <lineage>
        <taxon>Archaea</taxon>
        <taxon>Methanobacteriati</taxon>
        <taxon>Methanobacteriota</taxon>
        <taxon>Stenosarchaea group</taxon>
        <taxon>Halobacteria</taxon>
        <taxon>Halobacteriales</taxon>
        <taxon>Halobacteriaceae</taxon>
        <taxon>Halobacterium</taxon>
    </lineage>
</organism>
<keyword evidence="2" id="KW-0282">Flagellum</keyword>
<dbReference type="RefSeq" id="WP_136360973.1">
    <property type="nucleotide sequence ID" value="NZ_VRYN01000001.1"/>
</dbReference>
<keyword evidence="2" id="KW-0969">Cilium</keyword>
<evidence type="ECO:0000313" key="2">
    <source>
        <dbReference type="EMBL" id="TYO82368.1"/>
    </source>
</evidence>
<proteinExistence type="predicted"/>